<keyword evidence="6" id="KW-0479">Metal-binding</keyword>
<dbReference type="RefSeq" id="WP_273596514.1">
    <property type="nucleotide sequence ID" value="NZ_JAQQXS010000007.1"/>
</dbReference>
<evidence type="ECO:0000256" key="3">
    <source>
        <dbReference type="ARBA" id="ARBA00016337"/>
    </source>
</evidence>
<dbReference type="PANTHER" id="PTHR30040">
    <property type="entry name" value="THIAMINE BIOSYNTHESIS LIPOPROTEIN APBE"/>
    <property type="match status" value="1"/>
</dbReference>
<dbReference type="Gene3D" id="3.10.520.10">
    <property type="entry name" value="ApbE-like domains"/>
    <property type="match status" value="1"/>
</dbReference>
<accession>A0ABT5KRB9</accession>
<proteinExistence type="predicted"/>
<dbReference type="PANTHER" id="PTHR30040:SF2">
    <property type="entry name" value="FAD:PROTEIN FMN TRANSFERASE"/>
    <property type="match status" value="1"/>
</dbReference>
<dbReference type="GO" id="GO:0016740">
    <property type="term" value="F:transferase activity"/>
    <property type="evidence" value="ECO:0007669"/>
    <property type="project" value="UniProtKB-KW"/>
</dbReference>
<dbReference type="EC" id="2.7.1.180" evidence="2"/>
<reference evidence="11 12" key="1">
    <citation type="submission" date="2022-10" db="EMBL/GenBank/DDBJ databases">
        <title>paucibacter sp. hw8 Genome sequencing.</title>
        <authorList>
            <person name="Park S."/>
        </authorList>
    </citation>
    <scope>NUCLEOTIDE SEQUENCE [LARGE SCALE GENOMIC DNA]</scope>
    <source>
        <strain evidence="12">hw8</strain>
    </source>
</reference>
<evidence type="ECO:0000256" key="8">
    <source>
        <dbReference type="ARBA" id="ARBA00022842"/>
    </source>
</evidence>
<dbReference type="Proteomes" id="UP001219862">
    <property type="component" value="Unassembled WGS sequence"/>
</dbReference>
<comment type="caution">
    <text evidence="11">The sequence shown here is derived from an EMBL/GenBank/DDBJ whole genome shotgun (WGS) entry which is preliminary data.</text>
</comment>
<dbReference type="InterPro" id="IPR024932">
    <property type="entry name" value="ApbE"/>
</dbReference>
<evidence type="ECO:0000313" key="11">
    <source>
        <dbReference type="EMBL" id="MDC8785397.1"/>
    </source>
</evidence>
<organism evidence="11 12">
    <name type="scientific">Roseateles koreensis</name>
    <dbReference type="NCBI Taxonomy" id="2987526"/>
    <lineage>
        <taxon>Bacteria</taxon>
        <taxon>Pseudomonadati</taxon>
        <taxon>Pseudomonadota</taxon>
        <taxon>Betaproteobacteria</taxon>
        <taxon>Burkholderiales</taxon>
        <taxon>Sphaerotilaceae</taxon>
        <taxon>Roseateles</taxon>
    </lineage>
</organism>
<evidence type="ECO:0000256" key="2">
    <source>
        <dbReference type="ARBA" id="ARBA00011955"/>
    </source>
</evidence>
<name>A0ABT5KRB9_9BURK</name>
<sequence length="260" mass="26979">MPQSNETEPEARRRAQALLGTLCEISLPGDATPQQFEAGFAALRHVQALLSRFEPSSDIARFNALSAGDSVALAPLSAHVLRAAALLQRLSEGVFDISQGTGAATVAASAAEAWSVDLGRLHKHSPDVRLDLGGIAKGLAVDRAVAALKRAGCAWGSVNAGGDLRAFGPRAVRLHLRDEQLGGTREWGSLSEGSFASSHLGPSSRSQLHGGCVDNAAHISVAAPRCIWADALTKLVAASGNAQHPLLARFGATAFIHPPA</sequence>
<protein>
    <recommendedName>
        <fullName evidence="3">FAD:protein FMN transferase</fullName>
        <ecNumber evidence="2">2.7.1.180</ecNumber>
    </recommendedName>
    <alternativeName>
        <fullName evidence="9">Flavin transferase</fullName>
    </alternativeName>
</protein>
<keyword evidence="4" id="KW-0285">Flavoprotein</keyword>
<gene>
    <name evidence="11" type="ORF">PRZ01_09365</name>
</gene>
<evidence type="ECO:0000256" key="6">
    <source>
        <dbReference type="ARBA" id="ARBA00022723"/>
    </source>
</evidence>
<evidence type="ECO:0000256" key="4">
    <source>
        <dbReference type="ARBA" id="ARBA00022630"/>
    </source>
</evidence>
<keyword evidence="12" id="KW-1185">Reference proteome</keyword>
<dbReference type="SUPFAM" id="SSF143631">
    <property type="entry name" value="ApbE-like"/>
    <property type="match status" value="1"/>
</dbReference>
<evidence type="ECO:0000256" key="9">
    <source>
        <dbReference type="ARBA" id="ARBA00031306"/>
    </source>
</evidence>
<evidence type="ECO:0000256" key="1">
    <source>
        <dbReference type="ARBA" id="ARBA00001946"/>
    </source>
</evidence>
<evidence type="ECO:0000313" key="12">
    <source>
        <dbReference type="Proteomes" id="UP001219862"/>
    </source>
</evidence>
<dbReference type="Pfam" id="PF02424">
    <property type="entry name" value="ApbE"/>
    <property type="match status" value="1"/>
</dbReference>
<keyword evidence="7" id="KW-0274">FAD</keyword>
<dbReference type="InterPro" id="IPR003374">
    <property type="entry name" value="ApbE-like_sf"/>
</dbReference>
<keyword evidence="8" id="KW-0460">Magnesium</keyword>
<evidence type="ECO:0000256" key="5">
    <source>
        <dbReference type="ARBA" id="ARBA00022679"/>
    </source>
</evidence>
<comment type="catalytic activity">
    <reaction evidence="10">
        <text>L-threonyl-[protein] + FAD = FMN-L-threonyl-[protein] + AMP + H(+)</text>
        <dbReference type="Rhea" id="RHEA:36847"/>
        <dbReference type="Rhea" id="RHEA-COMP:11060"/>
        <dbReference type="Rhea" id="RHEA-COMP:11061"/>
        <dbReference type="ChEBI" id="CHEBI:15378"/>
        <dbReference type="ChEBI" id="CHEBI:30013"/>
        <dbReference type="ChEBI" id="CHEBI:57692"/>
        <dbReference type="ChEBI" id="CHEBI:74257"/>
        <dbReference type="ChEBI" id="CHEBI:456215"/>
        <dbReference type="EC" id="2.7.1.180"/>
    </reaction>
</comment>
<evidence type="ECO:0000256" key="10">
    <source>
        <dbReference type="ARBA" id="ARBA00048540"/>
    </source>
</evidence>
<keyword evidence="5 11" id="KW-0808">Transferase</keyword>
<evidence type="ECO:0000256" key="7">
    <source>
        <dbReference type="ARBA" id="ARBA00022827"/>
    </source>
</evidence>
<comment type="cofactor">
    <cofactor evidence="1">
        <name>Mg(2+)</name>
        <dbReference type="ChEBI" id="CHEBI:18420"/>
    </cofactor>
</comment>
<dbReference type="EMBL" id="JAQQXS010000007">
    <property type="protein sequence ID" value="MDC8785397.1"/>
    <property type="molecule type" value="Genomic_DNA"/>
</dbReference>